<accession>A0A8H4UEK4</accession>
<dbReference type="OrthoDB" id="5101503at2759"/>
<feature type="compositionally biased region" description="Low complexity" evidence="1">
    <location>
        <begin position="18"/>
        <end position="41"/>
    </location>
</feature>
<evidence type="ECO:0000256" key="1">
    <source>
        <dbReference type="SAM" id="MobiDB-lite"/>
    </source>
</evidence>
<feature type="region of interest" description="Disordered" evidence="1">
    <location>
        <begin position="1"/>
        <end position="107"/>
    </location>
</feature>
<evidence type="ECO:0000313" key="2">
    <source>
        <dbReference type="EMBL" id="KAF4974724.1"/>
    </source>
</evidence>
<reference evidence="2" key="2">
    <citation type="submission" date="2020-05" db="EMBL/GenBank/DDBJ databases">
        <authorList>
            <person name="Kim H.-S."/>
            <person name="Proctor R.H."/>
            <person name="Brown D.W."/>
        </authorList>
    </citation>
    <scope>NUCLEOTIDE SEQUENCE</scope>
    <source>
        <strain evidence="2">NRRL 22465</strain>
    </source>
</reference>
<protein>
    <submittedName>
        <fullName evidence="2">Uncharacterized protein</fullName>
    </submittedName>
</protein>
<dbReference type="Proteomes" id="UP000635477">
    <property type="component" value="Unassembled WGS sequence"/>
</dbReference>
<evidence type="ECO:0000313" key="3">
    <source>
        <dbReference type="Proteomes" id="UP000635477"/>
    </source>
</evidence>
<name>A0A8H4UEK4_9HYPO</name>
<dbReference type="AlphaFoldDB" id="A0A8H4UEK4"/>
<feature type="compositionally biased region" description="Polar residues" evidence="1">
    <location>
        <begin position="1"/>
        <end position="11"/>
    </location>
</feature>
<proteinExistence type="predicted"/>
<dbReference type="EMBL" id="JABEYC010000714">
    <property type="protein sequence ID" value="KAF4974724.1"/>
    <property type="molecule type" value="Genomic_DNA"/>
</dbReference>
<reference evidence="2" key="1">
    <citation type="journal article" date="2020" name="BMC Genomics">
        <title>Correction to: Identification and distribution of gene clusters required for synthesis of sphingolipid metabolism inhibitors in diverse species of the filamentous fungus Fusarium.</title>
        <authorList>
            <person name="Kim H.S."/>
            <person name="Lohmar J.M."/>
            <person name="Busman M."/>
            <person name="Brown D.W."/>
            <person name="Naumann T.A."/>
            <person name="Divon H.H."/>
            <person name="Lysoe E."/>
            <person name="Uhlig S."/>
            <person name="Proctor R.H."/>
        </authorList>
    </citation>
    <scope>NUCLEOTIDE SEQUENCE</scope>
    <source>
        <strain evidence="2">NRRL 22465</strain>
    </source>
</reference>
<gene>
    <name evidence="2" type="ORF">FZEAL_8394</name>
</gene>
<comment type="caution">
    <text evidence="2">The sequence shown here is derived from an EMBL/GenBank/DDBJ whole genome shotgun (WGS) entry which is preliminary data.</text>
</comment>
<keyword evidence="3" id="KW-1185">Reference proteome</keyword>
<sequence length="107" mass="11591">MSSPYSVQVHQSSKEPSIHSSYSYSSGSYGSSNSSTPRSLSPGDYREYGAGKSYRLDPPPSGPTLTRRPDKHTTQVSSGRNLVINHNKAGYEKNSPAPKYSGAYSRS</sequence>
<organism evidence="2 3">
    <name type="scientific">Fusarium zealandicum</name>
    <dbReference type="NCBI Taxonomy" id="1053134"/>
    <lineage>
        <taxon>Eukaryota</taxon>
        <taxon>Fungi</taxon>
        <taxon>Dikarya</taxon>
        <taxon>Ascomycota</taxon>
        <taxon>Pezizomycotina</taxon>
        <taxon>Sordariomycetes</taxon>
        <taxon>Hypocreomycetidae</taxon>
        <taxon>Hypocreales</taxon>
        <taxon>Nectriaceae</taxon>
        <taxon>Fusarium</taxon>
        <taxon>Fusarium staphyleae species complex</taxon>
    </lineage>
</organism>